<dbReference type="EMBL" id="CP001807">
    <property type="protein sequence ID" value="ACY49256.1"/>
    <property type="molecule type" value="Genomic_DNA"/>
</dbReference>
<keyword evidence="6" id="KW-1185">Reference proteome</keyword>
<dbReference type="OrthoDB" id="769662at2"/>
<dbReference type="CDD" id="cd00090">
    <property type="entry name" value="HTH_ARSR"/>
    <property type="match status" value="1"/>
</dbReference>
<dbReference type="InterPro" id="IPR036390">
    <property type="entry name" value="WH_DNA-bd_sf"/>
</dbReference>
<dbReference type="PANTHER" id="PTHR33204:SF37">
    <property type="entry name" value="HTH-TYPE TRANSCRIPTIONAL REGULATOR YODB"/>
    <property type="match status" value="1"/>
</dbReference>
<evidence type="ECO:0000313" key="5">
    <source>
        <dbReference type="EMBL" id="ACY49256.1"/>
    </source>
</evidence>
<proteinExistence type="predicted"/>
<protein>
    <submittedName>
        <fullName evidence="5">Transcriptional regulator, HxlR family</fullName>
    </submittedName>
</protein>
<dbReference type="GO" id="GO:0003700">
    <property type="term" value="F:DNA-binding transcription factor activity"/>
    <property type="evidence" value="ECO:0007669"/>
    <property type="project" value="InterPro"/>
</dbReference>
<dbReference type="STRING" id="518766.Rmar_2378"/>
<evidence type="ECO:0000256" key="1">
    <source>
        <dbReference type="ARBA" id="ARBA00023015"/>
    </source>
</evidence>
<organism evidence="5 6">
    <name type="scientific">Rhodothermus marinus (strain ATCC 43812 / DSM 4252 / R-10)</name>
    <name type="common">Rhodothermus obamensis</name>
    <dbReference type="NCBI Taxonomy" id="518766"/>
    <lineage>
        <taxon>Bacteria</taxon>
        <taxon>Pseudomonadati</taxon>
        <taxon>Rhodothermota</taxon>
        <taxon>Rhodothermia</taxon>
        <taxon>Rhodothermales</taxon>
        <taxon>Rhodothermaceae</taxon>
        <taxon>Rhodothermus</taxon>
    </lineage>
</organism>
<dbReference type="PANTHER" id="PTHR33204">
    <property type="entry name" value="TRANSCRIPTIONAL REGULATOR, MARR FAMILY"/>
    <property type="match status" value="1"/>
</dbReference>
<dbReference type="eggNOG" id="COG1733">
    <property type="taxonomic scope" value="Bacteria"/>
</dbReference>
<dbReference type="KEGG" id="rmr:Rmar_2378"/>
<dbReference type="Gene3D" id="1.10.10.10">
    <property type="entry name" value="Winged helix-like DNA-binding domain superfamily/Winged helix DNA-binding domain"/>
    <property type="match status" value="1"/>
</dbReference>
<dbReference type="GO" id="GO:0003677">
    <property type="term" value="F:DNA binding"/>
    <property type="evidence" value="ECO:0007669"/>
    <property type="project" value="UniProtKB-KW"/>
</dbReference>
<accession>D0MEM8</accession>
<dbReference type="SMART" id="SM00418">
    <property type="entry name" value="HTH_ARSR"/>
    <property type="match status" value="1"/>
</dbReference>
<dbReference type="Proteomes" id="UP000002221">
    <property type="component" value="Chromosome"/>
</dbReference>
<dbReference type="InterPro" id="IPR011991">
    <property type="entry name" value="ArsR-like_HTH"/>
</dbReference>
<sequence length="106" mass="11946">MNGEERFCPVYAAIELLQEKWTLHIIRALLEAPRGFNELARAIGGCNSATLAQRLERLVELGVIEKEVTSHMPPRTRYSLTEAGRALEDVVQAIEAWGRRYLQVPG</sequence>
<dbReference type="RefSeq" id="WP_012844866.1">
    <property type="nucleotide sequence ID" value="NC_013501.1"/>
</dbReference>
<dbReference type="Pfam" id="PF01638">
    <property type="entry name" value="HxlR"/>
    <property type="match status" value="1"/>
</dbReference>
<dbReference type="InterPro" id="IPR001845">
    <property type="entry name" value="HTH_ArsR_DNA-bd_dom"/>
</dbReference>
<feature type="domain" description="HTH hxlR-type" evidence="4">
    <location>
        <begin position="8"/>
        <end position="106"/>
    </location>
</feature>
<evidence type="ECO:0000256" key="3">
    <source>
        <dbReference type="ARBA" id="ARBA00023163"/>
    </source>
</evidence>
<reference evidence="5 6" key="1">
    <citation type="journal article" date="2009" name="Stand. Genomic Sci.">
        <title>Complete genome sequence of Rhodothermus marinus type strain (R-10).</title>
        <authorList>
            <person name="Nolan M."/>
            <person name="Tindall B.J."/>
            <person name="Pomrenke H."/>
            <person name="Lapidus A."/>
            <person name="Copeland A."/>
            <person name="Glavina Del Rio T."/>
            <person name="Lucas S."/>
            <person name="Chen F."/>
            <person name="Tice H."/>
            <person name="Cheng J.F."/>
            <person name="Saunders E."/>
            <person name="Han C."/>
            <person name="Bruce D."/>
            <person name="Goodwin L."/>
            <person name="Chain P."/>
            <person name="Pitluck S."/>
            <person name="Ovchinikova G."/>
            <person name="Pati A."/>
            <person name="Ivanova N."/>
            <person name="Mavromatis K."/>
            <person name="Chen A."/>
            <person name="Palaniappan K."/>
            <person name="Land M."/>
            <person name="Hauser L."/>
            <person name="Chang Y.J."/>
            <person name="Jeffries C.D."/>
            <person name="Brettin T."/>
            <person name="Goker M."/>
            <person name="Bristow J."/>
            <person name="Eisen J.A."/>
            <person name="Markowitz V."/>
            <person name="Hugenholtz P."/>
            <person name="Kyrpides N.C."/>
            <person name="Klenk H.P."/>
            <person name="Detter J.C."/>
        </authorList>
    </citation>
    <scope>NUCLEOTIDE SEQUENCE [LARGE SCALE GENOMIC DNA]</scope>
    <source>
        <strain evidence="6">ATCC 43812 / DSM 4252 / R-10</strain>
    </source>
</reference>
<keyword evidence="3" id="KW-0804">Transcription</keyword>
<dbReference type="PROSITE" id="PS51118">
    <property type="entry name" value="HTH_HXLR"/>
    <property type="match status" value="1"/>
</dbReference>
<dbReference type="InterPro" id="IPR002577">
    <property type="entry name" value="HTH_HxlR"/>
</dbReference>
<keyword evidence="2" id="KW-0238">DNA-binding</keyword>
<dbReference type="InterPro" id="IPR036388">
    <property type="entry name" value="WH-like_DNA-bd_sf"/>
</dbReference>
<dbReference type="SUPFAM" id="SSF46785">
    <property type="entry name" value="Winged helix' DNA-binding domain"/>
    <property type="match status" value="1"/>
</dbReference>
<gene>
    <name evidence="5" type="ordered locus">Rmar_2378</name>
</gene>
<evidence type="ECO:0000259" key="4">
    <source>
        <dbReference type="PROSITE" id="PS51118"/>
    </source>
</evidence>
<dbReference type="AlphaFoldDB" id="D0MEM8"/>
<evidence type="ECO:0000313" key="6">
    <source>
        <dbReference type="Proteomes" id="UP000002221"/>
    </source>
</evidence>
<evidence type="ECO:0000256" key="2">
    <source>
        <dbReference type="ARBA" id="ARBA00023125"/>
    </source>
</evidence>
<keyword evidence="1" id="KW-0805">Transcription regulation</keyword>
<name>D0MEM8_RHOM4</name>
<dbReference type="HOGENOM" id="CLU_111585_5_3_10"/>